<name>A8XUD8_CAEBR</name>
<evidence type="ECO:0000256" key="2">
    <source>
        <dbReference type="ARBA" id="ARBA00004496"/>
    </source>
</evidence>
<keyword evidence="7" id="KW-0648">Protein biosynthesis</keyword>
<evidence type="ECO:0000256" key="6">
    <source>
        <dbReference type="ARBA" id="ARBA00022490"/>
    </source>
</evidence>
<dbReference type="InterPro" id="IPR005141">
    <property type="entry name" value="eRF1_2"/>
</dbReference>
<evidence type="ECO:0000256" key="3">
    <source>
        <dbReference type="ARBA" id="ARBA00005326"/>
    </source>
</evidence>
<comment type="function">
    <text evidence="1">Directs the termination of nascent peptide synthesis (translation) in response to the termination codons UAA, UAG and UGA.</text>
</comment>
<comment type="subcellular location">
    <subcellularLocation>
        <location evidence="2">Cytoplasm</location>
    </subcellularLocation>
</comment>
<dbReference type="FunFam" id="3.30.960.10:FF:000001">
    <property type="entry name" value="Eukaryotic peptide chain release factor subunit 1"/>
    <property type="match status" value="1"/>
</dbReference>
<dbReference type="SUPFAM" id="SSF53137">
    <property type="entry name" value="Translational machinery components"/>
    <property type="match status" value="1"/>
</dbReference>
<dbReference type="Gene3D" id="3.30.420.60">
    <property type="entry name" value="eRF1 domain 2"/>
    <property type="match status" value="1"/>
</dbReference>
<comment type="subunit">
    <text evidence="4">Heterodimer of two subunits, one of which binds GTP.</text>
</comment>
<dbReference type="FunCoup" id="A8XUD8">
    <property type="interactions" value="3340"/>
</dbReference>
<sequence length="542" mass="60277">MSAPAAGANAGSDDAADRNVEMWKIKRLIKSLELARGNGTSMISLIIPPKDQVARINRMLAEEYGTASNIKSRVNRLSVLGAITSVQQRLKLYNRVPPNGLVVYCGTIMTDEGKEKKVNIDFEPFKPINTSLYLCDNKFHTEALQGLLADDNKFGFIIMDGNGCLFGTLQGNTREVLHKFTVDLPKKHGRGGQSAVRFARLRNEKRHNYVRKVAENAVEMFIKNDKVTVSGLILAGSADFKTELGQSDMFDQRLQAKMIKTVDIAYGGENGFNQAIELAADTLASVKFIQEKKLIGGYFDEISQDTGKYVFGVKDTLAALEMGAVETLICWENLDIVRYKMKNSDGEDILLNLRPDEEKDKTHFTDKESGQDMEIIETMPLLEWFANNYKTFGAALEIVTDKSQEGAQFVRGFGGIGGLLRYRVDLAHVNSNSIISKSLISKSHIASYPQILFFIIELAPLVPPYCRSVRSVDALRSAGNTLEVCRHYGKETFHSWNKQAIGTVNMRTKVEARATHKHSMTSTLSLHSVDVSTRNSNDILSI</sequence>
<comment type="similarity">
    <text evidence="3">Belongs to the eukaryotic release factor 1 family.</text>
</comment>
<dbReference type="FunFam" id="3.30.420.60:FF:000001">
    <property type="entry name" value="Eukaryotic peptide chain release factor subunit 1"/>
    <property type="match status" value="1"/>
</dbReference>
<evidence type="ECO:0000313" key="10">
    <source>
        <dbReference type="Proteomes" id="UP000008549"/>
    </source>
</evidence>
<evidence type="ECO:0000313" key="11">
    <source>
        <dbReference type="WormBase" id="CBG18934a"/>
    </source>
</evidence>
<dbReference type="OMA" id="GPGTEKM"/>
<dbReference type="InterPro" id="IPR004403">
    <property type="entry name" value="Peptide_chain-rel_eRF1/aRF1"/>
</dbReference>
<dbReference type="InterPro" id="IPR042226">
    <property type="entry name" value="eFR1_2_sf"/>
</dbReference>
<evidence type="ECO:0000256" key="1">
    <source>
        <dbReference type="ARBA" id="ARBA00002832"/>
    </source>
</evidence>
<accession>A8XUD8</accession>
<keyword evidence="6" id="KW-0963">Cytoplasm</keyword>
<organism evidence="9 10">
    <name type="scientific">Caenorhabditis briggsae</name>
    <dbReference type="NCBI Taxonomy" id="6238"/>
    <lineage>
        <taxon>Eukaryota</taxon>
        <taxon>Metazoa</taxon>
        <taxon>Ecdysozoa</taxon>
        <taxon>Nematoda</taxon>
        <taxon>Chromadorea</taxon>
        <taxon>Rhabditida</taxon>
        <taxon>Rhabditina</taxon>
        <taxon>Rhabditomorpha</taxon>
        <taxon>Rhabditoidea</taxon>
        <taxon>Rhabditidae</taxon>
        <taxon>Peloderinae</taxon>
        <taxon>Caenorhabditis</taxon>
    </lineage>
</organism>
<dbReference type="SUPFAM" id="SSF55481">
    <property type="entry name" value="N-terminal domain of eukaryotic peptide chain release factor subunit 1, ERF1"/>
    <property type="match status" value="1"/>
</dbReference>
<dbReference type="STRING" id="6238.A8XUD8"/>
<dbReference type="GO" id="GO:0018444">
    <property type="term" value="C:translation release factor complex"/>
    <property type="evidence" value="ECO:0000318"/>
    <property type="project" value="GO_Central"/>
</dbReference>
<dbReference type="PANTHER" id="PTHR10113">
    <property type="entry name" value="PEPTIDE CHAIN RELEASE FACTOR SUBUNIT 1"/>
    <property type="match status" value="1"/>
</dbReference>
<dbReference type="SMART" id="SM01194">
    <property type="entry name" value="eRF1_1"/>
    <property type="match status" value="1"/>
</dbReference>
<dbReference type="HOGENOM" id="CLU_035759_0_0_1"/>
<evidence type="ECO:0000256" key="5">
    <source>
        <dbReference type="ARBA" id="ARBA00013382"/>
    </source>
</evidence>
<reference evidence="9 10" key="2">
    <citation type="journal article" date="2011" name="PLoS Genet.">
        <title>Caenorhabditis briggsae recombinant inbred line genotypes reveal inter-strain incompatibility and the evolution of recombination.</title>
        <authorList>
            <person name="Ross J.A."/>
            <person name="Koboldt D.C."/>
            <person name="Staisch J.E."/>
            <person name="Chamberlin H.M."/>
            <person name="Gupta B.P."/>
            <person name="Miller R.D."/>
            <person name="Baird S.E."/>
            <person name="Haag E.S."/>
        </authorList>
    </citation>
    <scope>NUCLEOTIDE SEQUENCE [LARGE SCALE GENOMIC DNA]</scope>
    <source>
        <strain evidence="9 10">AF16</strain>
    </source>
</reference>
<dbReference type="InterPro" id="IPR024049">
    <property type="entry name" value="eRF1_1_sf"/>
</dbReference>
<dbReference type="InterPro" id="IPR005140">
    <property type="entry name" value="eRF1_Pelota-like_N"/>
</dbReference>
<proteinExistence type="inferred from homology"/>
<dbReference type="InterPro" id="IPR029064">
    <property type="entry name" value="Ribosomal_eL30-like_sf"/>
</dbReference>
<dbReference type="Gene3D" id="3.30.1330.30">
    <property type="match status" value="1"/>
</dbReference>
<dbReference type="GO" id="GO:1990825">
    <property type="term" value="F:sequence-specific mRNA binding"/>
    <property type="evidence" value="ECO:0000318"/>
    <property type="project" value="GO_Central"/>
</dbReference>
<evidence type="ECO:0000256" key="4">
    <source>
        <dbReference type="ARBA" id="ARBA00011520"/>
    </source>
</evidence>
<dbReference type="InParanoid" id="A8XUD8"/>
<evidence type="ECO:0000256" key="7">
    <source>
        <dbReference type="ARBA" id="ARBA00022917"/>
    </source>
</evidence>
<dbReference type="NCBIfam" id="TIGR03676">
    <property type="entry name" value="aRF1_eRF1"/>
    <property type="match status" value="1"/>
</dbReference>
<dbReference type="GO" id="GO:0005829">
    <property type="term" value="C:cytosol"/>
    <property type="evidence" value="ECO:0000318"/>
    <property type="project" value="GO_Central"/>
</dbReference>
<dbReference type="Proteomes" id="UP000008549">
    <property type="component" value="Unassembled WGS sequence"/>
</dbReference>
<dbReference type="WormBase" id="CBG18934a">
    <property type="protein sequence ID" value="CBP48537"/>
    <property type="gene ID" value="WBGene00038233"/>
    <property type="gene designation" value="Cbr-erfa-1"/>
</dbReference>
<evidence type="ECO:0000259" key="8">
    <source>
        <dbReference type="SMART" id="SM01194"/>
    </source>
</evidence>
<reference evidence="9 10" key="1">
    <citation type="journal article" date="2003" name="PLoS Biol.">
        <title>The genome sequence of Caenorhabditis briggsae: a platform for comparative genomics.</title>
        <authorList>
            <person name="Stein L.D."/>
            <person name="Bao Z."/>
            <person name="Blasiar D."/>
            <person name="Blumenthal T."/>
            <person name="Brent M.R."/>
            <person name="Chen N."/>
            <person name="Chinwalla A."/>
            <person name="Clarke L."/>
            <person name="Clee C."/>
            <person name="Coghlan A."/>
            <person name="Coulson A."/>
            <person name="D'Eustachio P."/>
            <person name="Fitch D.H."/>
            <person name="Fulton L.A."/>
            <person name="Fulton R.E."/>
            <person name="Griffiths-Jones S."/>
            <person name="Harris T.W."/>
            <person name="Hillier L.W."/>
            <person name="Kamath R."/>
            <person name="Kuwabara P.E."/>
            <person name="Mardis E.R."/>
            <person name="Marra M.A."/>
            <person name="Miner T.L."/>
            <person name="Minx P."/>
            <person name="Mullikin J.C."/>
            <person name="Plumb R.W."/>
            <person name="Rogers J."/>
            <person name="Schein J.E."/>
            <person name="Sohrmann M."/>
            <person name="Spieth J."/>
            <person name="Stajich J.E."/>
            <person name="Wei C."/>
            <person name="Willey D."/>
            <person name="Wilson R.K."/>
            <person name="Durbin R."/>
            <person name="Waterston R.H."/>
        </authorList>
    </citation>
    <scope>NUCLEOTIDE SEQUENCE [LARGE SCALE GENOMIC DNA]</scope>
    <source>
        <strain evidence="9 10">AF16</strain>
    </source>
</reference>
<dbReference type="FunFam" id="3.30.1330.30:FF:000009">
    <property type="entry name" value="Eukaryotic peptide chain release factor subunit 1"/>
    <property type="match status" value="1"/>
</dbReference>
<dbReference type="Pfam" id="PF03464">
    <property type="entry name" value="eRF1_2"/>
    <property type="match status" value="1"/>
</dbReference>
<dbReference type="Pfam" id="PF03463">
    <property type="entry name" value="eRF1_1"/>
    <property type="match status" value="1"/>
</dbReference>
<gene>
    <name evidence="11" type="primary">erfa-1</name>
    <name evidence="9" type="synonym">Cbr-etf-1</name>
    <name evidence="11" type="ORF">CBG18934</name>
    <name evidence="9" type="ORF">CBG_18934</name>
</gene>
<dbReference type="eggNOG" id="KOG0688">
    <property type="taxonomic scope" value="Eukaryota"/>
</dbReference>
<dbReference type="EMBL" id="HE601047">
    <property type="protein sequence ID" value="CAP36263.2"/>
    <property type="molecule type" value="Genomic_DNA"/>
</dbReference>
<dbReference type="AlphaFoldDB" id="A8XUD8"/>
<dbReference type="SUPFAM" id="SSF55315">
    <property type="entry name" value="L30e-like"/>
    <property type="match status" value="1"/>
</dbReference>
<feature type="domain" description="eRF1/Pelota-like N-terminal" evidence="8">
    <location>
        <begin position="13"/>
        <end position="149"/>
    </location>
</feature>
<dbReference type="Pfam" id="PF03465">
    <property type="entry name" value="eRF1_3"/>
    <property type="match status" value="1"/>
</dbReference>
<protein>
    <recommendedName>
        <fullName evidence="5">Eukaryotic peptide chain release factor subunit 1</fullName>
    </recommendedName>
</protein>
<dbReference type="GO" id="GO:0002184">
    <property type="term" value="P:cytoplasmic translational termination"/>
    <property type="evidence" value="ECO:0000318"/>
    <property type="project" value="GO_Central"/>
</dbReference>
<keyword evidence="10" id="KW-1185">Reference proteome</keyword>
<dbReference type="InterPro" id="IPR005142">
    <property type="entry name" value="eRF1_3"/>
</dbReference>
<evidence type="ECO:0000313" key="9">
    <source>
        <dbReference type="EMBL" id="CAP36263.2"/>
    </source>
</evidence>
<dbReference type="GO" id="GO:0016149">
    <property type="term" value="F:translation release factor activity, codon specific"/>
    <property type="evidence" value="ECO:0000318"/>
    <property type="project" value="GO_Central"/>
</dbReference>
<dbReference type="Gene3D" id="3.30.960.10">
    <property type="entry name" value="eRF1 domain 1"/>
    <property type="match status" value="1"/>
</dbReference>